<evidence type="ECO:0000313" key="3">
    <source>
        <dbReference type="EMBL" id="RRB15476.1"/>
    </source>
</evidence>
<dbReference type="InterPro" id="IPR036291">
    <property type="entry name" value="NAD(P)-bd_dom_sf"/>
</dbReference>
<name>A0A3P1CQW7_9BACT</name>
<organism evidence="3 4">
    <name type="scientific">Larkinella knui</name>
    <dbReference type="NCBI Taxonomy" id="2025310"/>
    <lineage>
        <taxon>Bacteria</taxon>
        <taxon>Pseudomonadati</taxon>
        <taxon>Bacteroidota</taxon>
        <taxon>Cytophagia</taxon>
        <taxon>Cytophagales</taxon>
        <taxon>Spirosomataceae</taxon>
        <taxon>Larkinella</taxon>
    </lineage>
</organism>
<dbReference type="PANTHER" id="PTHR43162">
    <property type="match status" value="1"/>
</dbReference>
<dbReference type="OrthoDB" id="9780595at2"/>
<accession>A0A3P1CQW7</accession>
<dbReference type="Proteomes" id="UP000274271">
    <property type="component" value="Unassembled WGS sequence"/>
</dbReference>
<feature type="domain" description="NmrA-like" evidence="2">
    <location>
        <begin position="5"/>
        <end position="200"/>
    </location>
</feature>
<reference evidence="3 4" key="1">
    <citation type="submission" date="2018-11" db="EMBL/GenBank/DDBJ databases">
        <authorList>
            <person name="Zhou Z."/>
            <person name="Wang G."/>
        </authorList>
    </citation>
    <scope>NUCLEOTIDE SEQUENCE [LARGE SCALE GENOMIC DNA]</scope>
    <source>
        <strain evidence="3 4">KCTC42998</strain>
    </source>
</reference>
<proteinExistence type="predicted"/>
<protein>
    <submittedName>
        <fullName evidence="3">NAD-dependent epimerase/dehydratase family protein</fullName>
    </submittedName>
</protein>
<dbReference type="AlphaFoldDB" id="A0A3P1CQW7"/>
<dbReference type="RefSeq" id="WP_124907080.1">
    <property type="nucleotide sequence ID" value="NZ_RQJP01000002.1"/>
</dbReference>
<dbReference type="Gene3D" id="3.40.50.720">
    <property type="entry name" value="NAD(P)-binding Rossmann-like Domain"/>
    <property type="match status" value="1"/>
</dbReference>
<dbReference type="InterPro" id="IPR051604">
    <property type="entry name" value="Ergot_Alk_Oxidoreductase"/>
</dbReference>
<gene>
    <name evidence="3" type="ORF">EHT87_13200</name>
</gene>
<evidence type="ECO:0000256" key="1">
    <source>
        <dbReference type="SAM" id="MobiDB-lite"/>
    </source>
</evidence>
<sequence>MATSFLITGASGNVGAAVLEHLGADKNHRIVTTTHAENKASETERWLDFEQPDSFENALKSIDVVFLLRPPQLADVNTYFAPFIAACQGASIQQIVFLSVQGAEEVSFIPHAKIEKLIRQSGIAYTFIRPSYFMQNLTTTLRSDIVRDHRLFLPAGKAPFLWVDVADIGRATAVVLARWREHQNRAYTITGTELRTFGQVAAQRTHRVRSPFRESQPDSVLFYETKAGNGVGDDPGADHAAFSTPVSKSPENQPGLHEPDRAATQYPPRFHRPKPVSLVLSLTLDGNAD</sequence>
<evidence type="ECO:0000259" key="2">
    <source>
        <dbReference type="Pfam" id="PF05368"/>
    </source>
</evidence>
<dbReference type="InterPro" id="IPR008030">
    <property type="entry name" value="NmrA-like"/>
</dbReference>
<dbReference type="PANTHER" id="PTHR43162:SF1">
    <property type="entry name" value="PRESTALK A DIFFERENTIATION PROTEIN A"/>
    <property type="match status" value="1"/>
</dbReference>
<comment type="caution">
    <text evidence="3">The sequence shown here is derived from an EMBL/GenBank/DDBJ whole genome shotgun (WGS) entry which is preliminary data.</text>
</comment>
<dbReference type="Gene3D" id="3.90.25.10">
    <property type="entry name" value="UDP-galactose 4-epimerase, domain 1"/>
    <property type="match status" value="1"/>
</dbReference>
<evidence type="ECO:0000313" key="4">
    <source>
        <dbReference type="Proteomes" id="UP000274271"/>
    </source>
</evidence>
<dbReference type="EMBL" id="RQJP01000002">
    <property type="protein sequence ID" value="RRB15476.1"/>
    <property type="molecule type" value="Genomic_DNA"/>
</dbReference>
<dbReference type="SUPFAM" id="SSF51735">
    <property type="entry name" value="NAD(P)-binding Rossmann-fold domains"/>
    <property type="match status" value="1"/>
</dbReference>
<feature type="region of interest" description="Disordered" evidence="1">
    <location>
        <begin position="226"/>
        <end position="289"/>
    </location>
</feature>
<dbReference type="Pfam" id="PF05368">
    <property type="entry name" value="NmrA"/>
    <property type="match status" value="1"/>
</dbReference>
<keyword evidence="4" id="KW-1185">Reference proteome</keyword>